<organism evidence="2 3">
    <name type="scientific">Ketobacter alkanivorans</name>
    <dbReference type="NCBI Taxonomy" id="1917421"/>
    <lineage>
        <taxon>Bacteria</taxon>
        <taxon>Pseudomonadati</taxon>
        <taxon>Pseudomonadota</taxon>
        <taxon>Gammaproteobacteria</taxon>
        <taxon>Pseudomonadales</taxon>
        <taxon>Ketobacteraceae</taxon>
        <taxon>Ketobacter</taxon>
    </lineage>
</organism>
<dbReference type="EMBL" id="CP022684">
    <property type="protein sequence ID" value="AUM11790.1"/>
    <property type="molecule type" value="Genomic_DNA"/>
</dbReference>
<dbReference type="InterPro" id="IPR007359">
    <property type="entry name" value="SigmaE_reg_RseC_MucC"/>
</dbReference>
<feature type="transmembrane region" description="Helical" evidence="1">
    <location>
        <begin position="103"/>
        <end position="124"/>
    </location>
</feature>
<protein>
    <submittedName>
        <fullName evidence="2">Uncharacterized protein</fullName>
    </submittedName>
</protein>
<evidence type="ECO:0000256" key="1">
    <source>
        <dbReference type="SAM" id="Phobius"/>
    </source>
</evidence>
<name>A0A2K9LHS7_9GAMM</name>
<accession>A0A2K9LHS7</accession>
<dbReference type="OrthoDB" id="9795854at2"/>
<dbReference type="Pfam" id="PF04246">
    <property type="entry name" value="RseC_MucC"/>
    <property type="match status" value="1"/>
</dbReference>
<proteinExistence type="predicted"/>
<dbReference type="Proteomes" id="UP000235116">
    <property type="component" value="Chromosome"/>
</dbReference>
<keyword evidence="1" id="KW-0812">Transmembrane</keyword>
<dbReference type="AlphaFoldDB" id="A0A2K9LHS7"/>
<keyword evidence="1" id="KW-1133">Transmembrane helix</keyword>
<dbReference type="InterPro" id="IPR026268">
    <property type="entry name" value="RseC"/>
</dbReference>
<evidence type="ECO:0000313" key="2">
    <source>
        <dbReference type="EMBL" id="AUM11790.1"/>
    </source>
</evidence>
<dbReference type="RefSeq" id="WP_101893129.1">
    <property type="nucleotide sequence ID" value="NZ_CP022684.1"/>
</dbReference>
<sequence>MIEEHGRVVATDSGLAWVETIRQSACDSCSAKAGCGHSALAKLGQSAVHMQALCDISVSVGDQVIVGVPEEIMVKSSLLAYLMPLLMMMVFGLAADAAGAQDLVTAVAGLAGLGAGFALLRWHFHQNQHDDRYQPVVLRRVYGSPHHDSLNL</sequence>
<feature type="transmembrane region" description="Helical" evidence="1">
    <location>
        <begin position="78"/>
        <end position="97"/>
    </location>
</feature>
<keyword evidence="3" id="KW-1185">Reference proteome</keyword>
<dbReference type="PANTHER" id="PTHR35867">
    <property type="entry name" value="PROTEIN RSEC"/>
    <property type="match status" value="1"/>
</dbReference>
<reference evidence="3" key="1">
    <citation type="submission" date="2017-08" db="EMBL/GenBank/DDBJ databases">
        <title>Direct submision.</title>
        <authorList>
            <person name="Kim S.-J."/>
            <person name="Rhee S.-K."/>
        </authorList>
    </citation>
    <scope>NUCLEOTIDE SEQUENCE [LARGE SCALE GENOMIC DNA]</scope>
    <source>
        <strain evidence="3">GI5</strain>
    </source>
</reference>
<gene>
    <name evidence="2" type="ORF">Kalk_04860</name>
</gene>
<dbReference type="KEGG" id="kak:Kalk_04860"/>
<keyword evidence="1" id="KW-0472">Membrane</keyword>
<dbReference type="PANTHER" id="PTHR35867:SF1">
    <property type="entry name" value="PROTEIN RSEC"/>
    <property type="match status" value="1"/>
</dbReference>
<evidence type="ECO:0000313" key="3">
    <source>
        <dbReference type="Proteomes" id="UP000235116"/>
    </source>
</evidence>
<dbReference type="PIRSF" id="PIRSF004923">
    <property type="entry name" value="RseC"/>
    <property type="match status" value="1"/>
</dbReference>